<dbReference type="OrthoDB" id="5495835at2"/>
<dbReference type="AlphaFoldDB" id="A0A059F6S2"/>
<dbReference type="PATRIC" id="fig|1280952.3.peg.3262"/>
<name>A0A059F6S2_9PROT</name>
<dbReference type="STRING" id="1280952.HJA_16300"/>
<evidence type="ECO:0008006" key="3">
    <source>
        <dbReference type="Google" id="ProtNLM"/>
    </source>
</evidence>
<proteinExistence type="predicted"/>
<evidence type="ECO:0000313" key="1">
    <source>
        <dbReference type="EMBL" id="KCZ83869.1"/>
    </source>
</evidence>
<protein>
    <recommendedName>
        <fullName evidence="3">Thioesterase family protein</fullName>
    </recommendedName>
</protein>
<dbReference type="Proteomes" id="UP000024816">
    <property type="component" value="Unassembled WGS sequence"/>
</dbReference>
<dbReference type="SUPFAM" id="SSF54637">
    <property type="entry name" value="Thioesterase/thiol ester dehydrase-isomerase"/>
    <property type="match status" value="1"/>
</dbReference>
<accession>A0A059F6S2</accession>
<evidence type="ECO:0000313" key="2">
    <source>
        <dbReference type="Proteomes" id="UP000024816"/>
    </source>
</evidence>
<dbReference type="EMBL" id="ARYJ01000016">
    <property type="protein sequence ID" value="KCZ83869.1"/>
    <property type="molecule type" value="Genomic_DNA"/>
</dbReference>
<dbReference type="Gene3D" id="3.10.129.10">
    <property type="entry name" value="Hotdog Thioesterase"/>
    <property type="match status" value="1"/>
</dbReference>
<dbReference type="RefSeq" id="WP_051597809.1">
    <property type="nucleotide sequence ID" value="NZ_ARYJ01000016.1"/>
</dbReference>
<reference evidence="1 2" key="1">
    <citation type="journal article" date="2014" name="Antonie Van Leeuwenhoek">
        <title>Hyphomonas beringensis sp. nov. and Hyphomonas chukchiensis sp. nov., isolated from surface seawater of the Bering Sea and Chukchi Sea.</title>
        <authorList>
            <person name="Li C."/>
            <person name="Lai Q."/>
            <person name="Li G."/>
            <person name="Dong C."/>
            <person name="Wang J."/>
            <person name="Liao Y."/>
            <person name="Shao Z."/>
        </authorList>
    </citation>
    <scope>NUCLEOTIDE SEQUENCE [LARGE SCALE GENOMIC DNA]</scope>
    <source>
        <strain evidence="1 2">VP2</strain>
    </source>
</reference>
<sequence length="242" mass="25372">MQPVGDITIASAFNGPPSSGNGGYAAGVLSRLFEAPHIVRISAPIPLDTALAVTRQDDKLVATSGGMPILTARPGGVTLTPPAPPSMEAAQEAGQNPTYFGAGGVSTCFVCGRNRKEGEGLHIHCGRLGDKLEAAAVWTPHANFDDGHGHVRPEYVWAALDCPGGFALPEIETTYLLGEMVAAQHRPVPTGAPVIIHAWHEWSKGRKHFAGTALYAADGTLLAQADTLWIELTPEQTGNLVS</sequence>
<dbReference type="InterPro" id="IPR029069">
    <property type="entry name" value="HotDog_dom_sf"/>
</dbReference>
<gene>
    <name evidence="1" type="ORF">HJA_16300</name>
</gene>
<comment type="caution">
    <text evidence="1">The sequence shown here is derived from an EMBL/GenBank/DDBJ whole genome shotgun (WGS) entry which is preliminary data.</text>
</comment>
<dbReference type="eggNOG" id="COG0824">
    <property type="taxonomic scope" value="Bacteria"/>
</dbReference>
<keyword evidence="2" id="KW-1185">Reference proteome</keyword>
<organism evidence="1 2">
    <name type="scientific">Hyphomonas jannaschiana VP2</name>
    <dbReference type="NCBI Taxonomy" id="1280952"/>
    <lineage>
        <taxon>Bacteria</taxon>
        <taxon>Pseudomonadati</taxon>
        <taxon>Pseudomonadota</taxon>
        <taxon>Alphaproteobacteria</taxon>
        <taxon>Hyphomonadales</taxon>
        <taxon>Hyphomonadaceae</taxon>
        <taxon>Hyphomonas</taxon>
    </lineage>
</organism>